<name>A0ABY6TNH6_9PAST</name>
<dbReference type="Proteomes" id="UP000308167">
    <property type="component" value="Unassembled WGS sequence"/>
</dbReference>
<gene>
    <name evidence="2" type="ORF">SAMEA1410922_01957</name>
</gene>
<evidence type="ECO:0000313" key="3">
    <source>
        <dbReference type="Proteomes" id="UP000308167"/>
    </source>
</evidence>
<protein>
    <submittedName>
        <fullName evidence="2">Uncharacterized protein</fullName>
    </submittedName>
</protein>
<dbReference type="GeneID" id="86156598"/>
<feature type="transmembrane region" description="Helical" evidence="1">
    <location>
        <begin position="6"/>
        <end position="24"/>
    </location>
</feature>
<keyword evidence="3" id="KW-1185">Reference proteome</keyword>
<accession>A0ABY6TNH6</accession>
<sequence length="42" mass="4443">MDPIGLSVGLAILAIIGCVAAYGASKLEESTRKQHEDLESKK</sequence>
<evidence type="ECO:0000313" key="2">
    <source>
        <dbReference type="EMBL" id="VTU09343.1"/>
    </source>
</evidence>
<dbReference type="RefSeq" id="WP_273316961.1">
    <property type="nucleotide sequence ID" value="NZ_CABFKI010000015.1"/>
</dbReference>
<reference evidence="2 3" key="1">
    <citation type="submission" date="2019-05" db="EMBL/GenBank/DDBJ databases">
        <authorList>
            <consortium name="Pathogen Informatics"/>
        </authorList>
    </citation>
    <scope>NUCLEOTIDE SEQUENCE [LARGE SCALE GENOMIC DNA]</scope>
    <source>
        <strain evidence="2 3">NM319</strain>
    </source>
</reference>
<keyword evidence="1" id="KW-0472">Membrane</keyword>
<comment type="caution">
    <text evidence="2">The sequence shown here is derived from an EMBL/GenBank/DDBJ whole genome shotgun (WGS) entry which is preliminary data.</text>
</comment>
<evidence type="ECO:0000256" key="1">
    <source>
        <dbReference type="SAM" id="Phobius"/>
    </source>
</evidence>
<dbReference type="EMBL" id="CABFKI010000015">
    <property type="protein sequence ID" value="VTU09343.1"/>
    <property type="molecule type" value="Genomic_DNA"/>
</dbReference>
<keyword evidence="1" id="KW-1133">Transmembrane helix</keyword>
<keyword evidence="1" id="KW-0812">Transmembrane</keyword>
<proteinExistence type="predicted"/>
<organism evidence="2 3">
    <name type="scientific">Actinobacillus porcinus</name>
    <dbReference type="NCBI Taxonomy" id="51048"/>
    <lineage>
        <taxon>Bacteria</taxon>
        <taxon>Pseudomonadati</taxon>
        <taxon>Pseudomonadota</taxon>
        <taxon>Gammaproteobacteria</taxon>
        <taxon>Pasteurellales</taxon>
        <taxon>Pasteurellaceae</taxon>
        <taxon>Actinobacillus</taxon>
    </lineage>
</organism>